<evidence type="ECO:0000313" key="1">
    <source>
        <dbReference type="EMBL" id="GAA4895917.1"/>
    </source>
</evidence>
<accession>A0ABP9FH05</accession>
<keyword evidence="2" id="KW-1185">Reference proteome</keyword>
<proteinExistence type="predicted"/>
<reference evidence="2" key="1">
    <citation type="journal article" date="2019" name="Int. J. Syst. Evol. Microbiol.">
        <title>The Global Catalogue of Microorganisms (GCM) 10K type strain sequencing project: providing services to taxonomists for standard genome sequencing and annotation.</title>
        <authorList>
            <consortium name="The Broad Institute Genomics Platform"/>
            <consortium name="The Broad Institute Genome Sequencing Center for Infectious Disease"/>
            <person name="Wu L."/>
            <person name="Ma J."/>
        </authorList>
    </citation>
    <scope>NUCLEOTIDE SEQUENCE [LARGE SCALE GENOMIC DNA]</scope>
    <source>
        <strain evidence="2">JCM 18274</strain>
    </source>
</reference>
<dbReference type="Proteomes" id="UP001500433">
    <property type="component" value="Unassembled WGS sequence"/>
</dbReference>
<sequence length="69" mass="7966">MSLVLDAINIRTFKPFSVGGFICMVSYHKELKQASINRKKVKVDVQINKTPPLLLTDLYPYTNIDYVYN</sequence>
<name>A0ABP9FH05_9FLAO</name>
<organism evidence="1 2">
    <name type="scientific">Flaviramulus aquimarinus</name>
    <dbReference type="NCBI Taxonomy" id="1170456"/>
    <lineage>
        <taxon>Bacteria</taxon>
        <taxon>Pseudomonadati</taxon>
        <taxon>Bacteroidota</taxon>
        <taxon>Flavobacteriia</taxon>
        <taxon>Flavobacteriales</taxon>
        <taxon>Flavobacteriaceae</taxon>
        <taxon>Flaviramulus</taxon>
    </lineage>
</organism>
<comment type="caution">
    <text evidence="1">The sequence shown here is derived from an EMBL/GenBank/DDBJ whole genome shotgun (WGS) entry which is preliminary data.</text>
</comment>
<gene>
    <name evidence="1" type="ORF">GCM10023311_20830</name>
</gene>
<evidence type="ECO:0000313" key="2">
    <source>
        <dbReference type="Proteomes" id="UP001500433"/>
    </source>
</evidence>
<protein>
    <submittedName>
        <fullName evidence="1">Uncharacterized protein</fullName>
    </submittedName>
</protein>
<dbReference type="EMBL" id="BAABJH010000002">
    <property type="protein sequence ID" value="GAA4895917.1"/>
    <property type="molecule type" value="Genomic_DNA"/>
</dbReference>